<evidence type="ECO:0000313" key="2">
    <source>
        <dbReference type="EMBL" id="KAJ8318161.1"/>
    </source>
</evidence>
<comment type="caution">
    <text evidence="2">The sequence shown here is derived from an EMBL/GenBank/DDBJ whole genome shotgun (WGS) entry which is preliminary data.</text>
</comment>
<dbReference type="Proteomes" id="UP001217089">
    <property type="component" value="Unassembled WGS sequence"/>
</dbReference>
<accession>A0ABQ9FPT1</accession>
<feature type="signal peptide" evidence="1">
    <location>
        <begin position="1"/>
        <end position="27"/>
    </location>
</feature>
<reference evidence="2 3" key="1">
    <citation type="submission" date="2022-12" db="EMBL/GenBank/DDBJ databases">
        <title>Chromosome-level genome of Tegillarca granosa.</title>
        <authorList>
            <person name="Kim J."/>
        </authorList>
    </citation>
    <scope>NUCLEOTIDE SEQUENCE [LARGE SCALE GENOMIC DNA]</scope>
    <source>
        <strain evidence="2">Teg-2019</strain>
        <tissue evidence="2">Adductor muscle</tissue>
    </source>
</reference>
<evidence type="ECO:0000256" key="1">
    <source>
        <dbReference type="SAM" id="SignalP"/>
    </source>
</evidence>
<organism evidence="2 3">
    <name type="scientific">Tegillarca granosa</name>
    <name type="common">Malaysian cockle</name>
    <name type="synonym">Anadara granosa</name>
    <dbReference type="NCBI Taxonomy" id="220873"/>
    <lineage>
        <taxon>Eukaryota</taxon>
        <taxon>Metazoa</taxon>
        <taxon>Spiralia</taxon>
        <taxon>Lophotrochozoa</taxon>
        <taxon>Mollusca</taxon>
        <taxon>Bivalvia</taxon>
        <taxon>Autobranchia</taxon>
        <taxon>Pteriomorphia</taxon>
        <taxon>Arcoida</taxon>
        <taxon>Arcoidea</taxon>
        <taxon>Arcidae</taxon>
        <taxon>Tegillarca</taxon>
    </lineage>
</organism>
<gene>
    <name evidence="2" type="ORF">KUTeg_003252</name>
</gene>
<dbReference type="PANTHER" id="PTHR35378">
    <property type="entry name" value="UNNAMED PRODUCT"/>
    <property type="match status" value="1"/>
</dbReference>
<evidence type="ECO:0000313" key="3">
    <source>
        <dbReference type="Proteomes" id="UP001217089"/>
    </source>
</evidence>
<proteinExistence type="predicted"/>
<sequence>MAAISLDVLHVRFAAFSLLPMITTSDAAGMVTVSSTTSREMLSLALVTSQVIQFPLNSTPLLVLMIRSFSSITSQPSNRWSLIGATYTLQLNDSDPIVSFNSASPCVVIRLPASATTKQVGACLSTGLISSERGSSKVLTVESDLILEDDAMLPWLGNEYELEFYRGNAQNTMVYFHLRPSVIRYTQNSTSNTFGNYGRYANRLIGECLDDILLGVCNVHDKPTITVVRRNNAWYSAENRRLWVLKRAEEFGKCAEILVCITYDLPDFKFTTHSSGLNIKIRRDPGGSIWRWQTPRATIRERSGTALFTNNQNFATRYSGNNQYLFEFSDSYALTNKRYAIFDEDDLSGYKKDDDRLGYGSRNDIGILQPNTTESGRHQCSVVMMIPTKSFDQAGKQYTNRLIGESLDDILLGVCNVHDIPTITVVRRNNKWYSVDNRRLWVLKKAEEIGMCSEIPVCISYDFQILNLQPIVMG</sequence>
<keyword evidence="1" id="KW-0732">Signal</keyword>
<name>A0ABQ9FPT1_TEGGR</name>
<feature type="chain" id="PRO_5047206159" evidence="1">
    <location>
        <begin position="28"/>
        <end position="474"/>
    </location>
</feature>
<dbReference type="PANTHER" id="PTHR35378:SF1">
    <property type="entry name" value="C2H2-TYPE DOMAIN-CONTAINING PROTEIN"/>
    <property type="match status" value="1"/>
</dbReference>
<protein>
    <submittedName>
        <fullName evidence="2">Uncharacterized protein</fullName>
    </submittedName>
</protein>
<keyword evidence="3" id="KW-1185">Reference proteome</keyword>
<dbReference type="EMBL" id="JARBDR010000214">
    <property type="protein sequence ID" value="KAJ8318161.1"/>
    <property type="molecule type" value="Genomic_DNA"/>
</dbReference>